<evidence type="ECO:0000256" key="2">
    <source>
        <dbReference type="SAM" id="Phobius"/>
    </source>
</evidence>
<feature type="region of interest" description="Disordered" evidence="1">
    <location>
        <begin position="129"/>
        <end position="191"/>
    </location>
</feature>
<feature type="compositionally biased region" description="Low complexity" evidence="1">
    <location>
        <begin position="171"/>
        <end position="182"/>
    </location>
</feature>
<evidence type="ECO:0000313" key="4">
    <source>
        <dbReference type="Proteomes" id="UP000001887"/>
    </source>
</evidence>
<feature type="transmembrane region" description="Helical" evidence="2">
    <location>
        <begin position="44"/>
        <end position="64"/>
    </location>
</feature>
<evidence type="ECO:0000256" key="1">
    <source>
        <dbReference type="SAM" id="MobiDB-lite"/>
    </source>
</evidence>
<keyword evidence="2" id="KW-0812">Transmembrane</keyword>
<keyword evidence="2" id="KW-0472">Membrane</keyword>
<dbReference type="AlphaFoldDB" id="D2QXV3"/>
<evidence type="ECO:0000313" key="3">
    <source>
        <dbReference type="EMBL" id="ADB18030.1"/>
    </source>
</evidence>
<dbReference type="HOGENOM" id="CLU_1420297_0_0_0"/>
<feature type="transmembrane region" description="Helical" evidence="2">
    <location>
        <begin position="18"/>
        <end position="38"/>
    </location>
</feature>
<organism evidence="3 4">
    <name type="scientific">Pirellula staleyi (strain ATCC 27377 / DSM 6068 / ICPB 4128)</name>
    <name type="common">Pirella staleyi</name>
    <dbReference type="NCBI Taxonomy" id="530564"/>
    <lineage>
        <taxon>Bacteria</taxon>
        <taxon>Pseudomonadati</taxon>
        <taxon>Planctomycetota</taxon>
        <taxon>Planctomycetia</taxon>
        <taxon>Pirellulales</taxon>
        <taxon>Pirellulaceae</taxon>
        <taxon>Pirellula</taxon>
    </lineage>
</organism>
<feature type="compositionally biased region" description="Low complexity" evidence="1">
    <location>
        <begin position="129"/>
        <end position="147"/>
    </location>
</feature>
<keyword evidence="2" id="KW-1133">Transmembrane helix</keyword>
<name>D2QXV3_PIRSD</name>
<gene>
    <name evidence="3" type="ordered locus">Psta_3366</name>
</gene>
<feature type="transmembrane region" description="Helical" evidence="2">
    <location>
        <begin position="76"/>
        <end position="93"/>
    </location>
</feature>
<keyword evidence="4" id="KW-1185">Reference proteome</keyword>
<protein>
    <submittedName>
        <fullName evidence="3">Uncharacterized protein</fullName>
    </submittedName>
</protein>
<dbReference type="Proteomes" id="UP000001887">
    <property type="component" value="Chromosome"/>
</dbReference>
<sequence length="191" mass="20102">MLAYEWSCDLAPVMKRTLIGWLAAGLLASGILLWLSGATEHSPGLVGGLVRMGIVTLAIWLAMPPIEALIAKTPKWFGWAVGGVILIVAIIPSSQILVLILPVLGLAATYRAWIPMVWSLVTSKRSTSVSKSRAAAKKTTATVSPSKTEPPSESRVVEGSARPAPKPPTTAPAAASTAQATGPKRRPRPPR</sequence>
<dbReference type="KEGG" id="psl:Psta_3366"/>
<dbReference type="EMBL" id="CP001848">
    <property type="protein sequence ID" value="ADB18030.1"/>
    <property type="molecule type" value="Genomic_DNA"/>
</dbReference>
<proteinExistence type="predicted"/>
<accession>D2QXV3</accession>
<reference evidence="3 4" key="1">
    <citation type="journal article" date="2009" name="Stand. Genomic Sci.">
        <title>Complete genome sequence of Pirellula staleyi type strain (ATCC 27377).</title>
        <authorList>
            <person name="Clum A."/>
            <person name="Tindall B.J."/>
            <person name="Sikorski J."/>
            <person name="Ivanova N."/>
            <person name="Mavrommatis K."/>
            <person name="Lucas S."/>
            <person name="Glavina del Rio T."/>
            <person name="Nolan M."/>
            <person name="Chen F."/>
            <person name="Tice H."/>
            <person name="Pitluck S."/>
            <person name="Cheng J.F."/>
            <person name="Chertkov O."/>
            <person name="Brettin T."/>
            <person name="Han C."/>
            <person name="Detter J.C."/>
            <person name="Kuske C."/>
            <person name="Bruce D."/>
            <person name="Goodwin L."/>
            <person name="Ovchinikova G."/>
            <person name="Pati A."/>
            <person name="Mikhailova N."/>
            <person name="Chen A."/>
            <person name="Palaniappan K."/>
            <person name="Land M."/>
            <person name="Hauser L."/>
            <person name="Chang Y.J."/>
            <person name="Jeffries C.D."/>
            <person name="Chain P."/>
            <person name="Rohde M."/>
            <person name="Goker M."/>
            <person name="Bristow J."/>
            <person name="Eisen J.A."/>
            <person name="Markowitz V."/>
            <person name="Hugenholtz P."/>
            <person name="Kyrpides N.C."/>
            <person name="Klenk H.P."/>
            <person name="Lapidus A."/>
        </authorList>
    </citation>
    <scope>NUCLEOTIDE SEQUENCE [LARGE SCALE GENOMIC DNA]</scope>
    <source>
        <strain evidence="4">ATCC 27377 / DSM 6068 / ICPB 4128</strain>
    </source>
</reference>